<dbReference type="InterPro" id="IPR003819">
    <property type="entry name" value="TauD/TfdA-like"/>
</dbReference>
<protein>
    <recommendedName>
        <fullName evidence="2">TauD/TfdA-like domain-containing protein</fullName>
    </recommendedName>
</protein>
<keyword evidence="1" id="KW-0560">Oxidoreductase</keyword>
<dbReference type="KEGG" id="phb:HYN04_12700"/>
<dbReference type="AlphaFoldDB" id="A0A2Z3HWD6"/>
<dbReference type="OrthoDB" id="979809at2"/>
<reference evidence="4" key="1">
    <citation type="submission" date="2018-05" db="EMBL/GenBank/DDBJ databases">
        <title>Genome sequencing of Phenylobacterium sp. HYN0004.</title>
        <authorList>
            <person name="Yi H."/>
            <person name="Baek C."/>
        </authorList>
    </citation>
    <scope>NUCLEOTIDE SEQUENCE [LARGE SCALE GENOMIC DNA]</scope>
    <source>
        <strain evidence="4">HYN0004</strain>
    </source>
</reference>
<sequence>MGRIVQGRGGSEIETIAPTTREGAYQRSLSAYHGLEPLPIHVELSHRMSPCRYVAFGCLDAGIPSVATTILDRLKLNFSRREQALLRHAVVLVRSGRRSFYSSILPADGRFLRFDANCMEAIDSYGRAAIQVVQDHIARSLPVQHHWRAGELLLLDNWRVLHGRASAEGSVGRRISRILIDA</sequence>
<feature type="domain" description="TauD/TfdA-like" evidence="2">
    <location>
        <begin position="87"/>
        <end position="178"/>
    </location>
</feature>
<dbReference type="InterPro" id="IPR042098">
    <property type="entry name" value="TauD-like_sf"/>
</dbReference>
<name>A0A2Z3HWD6_9CAUL</name>
<gene>
    <name evidence="3" type="ORF">HYN04_12700</name>
</gene>
<dbReference type="SUPFAM" id="SSF51197">
    <property type="entry name" value="Clavaminate synthase-like"/>
    <property type="match status" value="1"/>
</dbReference>
<dbReference type="EMBL" id="CP029479">
    <property type="protein sequence ID" value="AWM78536.1"/>
    <property type="molecule type" value="Genomic_DNA"/>
</dbReference>
<keyword evidence="4" id="KW-1185">Reference proteome</keyword>
<evidence type="ECO:0000256" key="1">
    <source>
        <dbReference type="ARBA" id="ARBA00023002"/>
    </source>
</evidence>
<dbReference type="Gene3D" id="3.60.130.10">
    <property type="entry name" value="Clavaminate synthase-like"/>
    <property type="match status" value="1"/>
</dbReference>
<evidence type="ECO:0000259" key="2">
    <source>
        <dbReference type="Pfam" id="PF02668"/>
    </source>
</evidence>
<evidence type="ECO:0000313" key="4">
    <source>
        <dbReference type="Proteomes" id="UP000247763"/>
    </source>
</evidence>
<dbReference type="Proteomes" id="UP000247763">
    <property type="component" value="Chromosome"/>
</dbReference>
<accession>A0A2Z3HWD6</accession>
<evidence type="ECO:0000313" key="3">
    <source>
        <dbReference type="EMBL" id="AWM78536.1"/>
    </source>
</evidence>
<dbReference type="Pfam" id="PF02668">
    <property type="entry name" value="TauD"/>
    <property type="match status" value="1"/>
</dbReference>
<organism evidence="3 4">
    <name type="scientific">Phenylobacterium parvum</name>
    <dbReference type="NCBI Taxonomy" id="2201350"/>
    <lineage>
        <taxon>Bacteria</taxon>
        <taxon>Pseudomonadati</taxon>
        <taxon>Pseudomonadota</taxon>
        <taxon>Alphaproteobacteria</taxon>
        <taxon>Caulobacterales</taxon>
        <taxon>Caulobacteraceae</taxon>
        <taxon>Phenylobacterium</taxon>
    </lineage>
</organism>
<proteinExistence type="predicted"/>
<dbReference type="GO" id="GO:0016706">
    <property type="term" value="F:2-oxoglutarate-dependent dioxygenase activity"/>
    <property type="evidence" value="ECO:0007669"/>
    <property type="project" value="UniProtKB-ARBA"/>
</dbReference>